<dbReference type="EMBL" id="NKUJ01000367">
    <property type="protein sequence ID" value="RMJ07072.1"/>
    <property type="molecule type" value="Genomic_DNA"/>
</dbReference>
<comment type="caution">
    <text evidence="4">The sequence shown here is derived from an EMBL/GenBank/DDBJ whole genome shotgun (WGS) entry which is preliminary data.</text>
</comment>
<evidence type="ECO:0008006" key="6">
    <source>
        <dbReference type="Google" id="ProtNLM"/>
    </source>
</evidence>
<feature type="domain" description="Pleiotropic ABC efflux transporter N-terminal" evidence="3">
    <location>
        <begin position="56"/>
        <end position="145"/>
    </location>
</feature>
<dbReference type="PANTHER" id="PTHR19241">
    <property type="entry name" value="ATP-BINDING CASSETTE TRANSPORTER"/>
    <property type="match status" value="1"/>
</dbReference>
<dbReference type="AlphaFoldDB" id="A0A3M2RPC3"/>
<name>A0A3M2RPC3_9HYPO</name>
<dbReference type="STRING" id="2010991.A0A3M2RPC3"/>
<keyword evidence="1" id="KW-0813">Transport</keyword>
<dbReference type="Gene3D" id="3.40.50.300">
    <property type="entry name" value="P-loop containing nucleotide triphosphate hydrolases"/>
    <property type="match status" value="1"/>
</dbReference>
<proteinExistence type="predicted"/>
<sequence>MTERRSSDSPTVDVEFAPIRSGARTRTLSDGSLSMATRLHSAQRDTMMIEEGDRQELQRIATSISQRRQSLAAVSSGIPDLTPDAQDPALDPMSKDFDLAQWLPHFMQQLQNEGVSLKTAGVAYKDLSVSGTGAALQLQQTLGDVIQAPMRIGEYLSFGKKEPKRILNKFDGLLRGGELLIVLGRPGSGCSTLLKTITGELEGLGIGESSTIHYNGISQKDMMKEFKGETTYNQEVDKHFPHLTVGQTLEFAASCRMPSNPVLLAGQSREESCAVATKIVMAVCGLSHTHNTKVGNDFIRGVSGGERKRVSIAEMILAQSPMAAWDNRLVELSESQSFY</sequence>
<organism evidence="4 5">
    <name type="scientific">Fusarium kuroshium</name>
    <dbReference type="NCBI Taxonomy" id="2010991"/>
    <lineage>
        <taxon>Eukaryota</taxon>
        <taxon>Fungi</taxon>
        <taxon>Dikarya</taxon>
        <taxon>Ascomycota</taxon>
        <taxon>Pezizomycotina</taxon>
        <taxon>Sordariomycetes</taxon>
        <taxon>Hypocreomycetidae</taxon>
        <taxon>Hypocreales</taxon>
        <taxon>Nectriaceae</taxon>
        <taxon>Fusarium</taxon>
        <taxon>Fusarium solani species complex</taxon>
    </lineage>
</organism>
<dbReference type="InterPro" id="IPR003439">
    <property type="entry name" value="ABC_transporter-like_ATP-bd"/>
</dbReference>
<evidence type="ECO:0000256" key="1">
    <source>
        <dbReference type="ARBA" id="ARBA00022448"/>
    </source>
</evidence>
<evidence type="ECO:0000313" key="4">
    <source>
        <dbReference type="EMBL" id="RMJ07072.1"/>
    </source>
</evidence>
<evidence type="ECO:0000259" key="3">
    <source>
        <dbReference type="Pfam" id="PF14510"/>
    </source>
</evidence>
<dbReference type="Proteomes" id="UP000277212">
    <property type="component" value="Unassembled WGS sequence"/>
</dbReference>
<dbReference type="Pfam" id="PF00005">
    <property type="entry name" value="ABC_tran"/>
    <property type="match status" value="1"/>
</dbReference>
<evidence type="ECO:0000313" key="5">
    <source>
        <dbReference type="Proteomes" id="UP000277212"/>
    </source>
</evidence>
<dbReference type="InterPro" id="IPR027417">
    <property type="entry name" value="P-loop_NTPase"/>
</dbReference>
<dbReference type="SUPFAM" id="SSF52540">
    <property type="entry name" value="P-loop containing nucleoside triphosphate hydrolases"/>
    <property type="match status" value="1"/>
</dbReference>
<dbReference type="InterPro" id="IPR029481">
    <property type="entry name" value="ABC_trans_N"/>
</dbReference>
<dbReference type="GO" id="GO:0016887">
    <property type="term" value="F:ATP hydrolysis activity"/>
    <property type="evidence" value="ECO:0007669"/>
    <property type="project" value="InterPro"/>
</dbReference>
<protein>
    <recommendedName>
        <fullName evidence="6">ABC transporter domain-containing protein</fullName>
    </recommendedName>
</protein>
<dbReference type="OrthoDB" id="5152658at2759"/>
<accession>A0A3M2RPC3</accession>
<keyword evidence="5" id="KW-1185">Reference proteome</keyword>
<reference evidence="4 5" key="1">
    <citation type="submission" date="2017-06" db="EMBL/GenBank/DDBJ databases">
        <title>Comparative genomic analysis of Ambrosia Fusariam Clade fungi.</title>
        <authorList>
            <person name="Stajich J.E."/>
            <person name="Carrillo J."/>
            <person name="Kijimoto T."/>
            <person name="Eskalen A."/>
            <person name="O'Donnell K."/>
            <person name="Kasson M."/>
        </authorList>
    </citation>
    <scope>NUCLEOTIDE SEQUENCE [LARGE SCALE GENOMIC DNA]</scope>
    <source>
        <strain evidence="4">UCR3666</strain>
    </source>
</reference>
<gene>
    <name evidence="4" type="ORF">CDV36_013328</name>
</gene>
<dbReference type="Pfam" id="PF14510">
    <property type="entry name" value="ABC_trans_N"/>
    <property type="match status" value="1"/>
</dbReference>
<evidence type="ECO:0000259" key="2">
    <source>
        <dbReference type="Pfam" id="PF00005"/>
    </source>
</evidence>
<dbReference type="GO" id="GO:0005524">
    <property type="term" value="F:ATP binding"/>
    <property type="evidence" value="ECO:0007669"/>
    <property type="project" value="InterPro"/>
</dbReference>
<feature type="domain" description="ABC transporter" evidence="2">
    <location>
        <begin position="171"/>
        <end position="327"/>
    </location>
</feature>